<reference evidence="3" key="2">
    <citation type="submission" date="2010-04" db="EMBL/GenBank/DDBJ databases">
        <authorList>
            <person name="Buell R."/>
            <person name="Hamilton J."/>
            <person name="Hostetler J."/>
        </authorList>
    </citation>
    <scope>NUCLEOTIDE SEQUENCE [LARGE SCALE GENOMIC DNA]</scope>
    <source>
        <strain evidence="3">DAOM:BR144</strain>
    </source>
</reference>
<dbReference type="HOGENOM" id="CLU_256749_0_0_1"/>
<dbReference type="InParanoid" id="K3WGT0"/>
<dbReference type="OMA" id="RQRNISC"/>
<dbReference type="STRING" id="431595.K3WGT0"/>
<feature type="region of interest" description="Disordered" evidence="1">
    <location>
        <begin position="1139"/>
        <end position="1163"/>
    </location>
</feature>
<dbReference type="AlphaFoldDB" id="K3WGT0"/>
<organism evidence="2 3">
    <name type="scientific">Globisporangium ultimum (strain ATCC 200006 / CBS 805.95 / DAOM BR144)</name>
    <name type="common">Pythium ultimum</name>
    <dbReference type="NCBI Taxonomy" id="431595"/>
    <lineage>
        <taxon>Eukaryota</taxon>
        <taxon>Sar</taxon>
        <taxon>Stramenopiles</taxon>
        <taxon>Oomycota</taxon>
        <taxon>Peronosporomycetes</taxon>
        <taxon>Pythiales</taxon>
        <taxon>Pythiaceae</taxon>
        <taxon>Globisporangium</taxon>
    </lineage>
</organism>
<dbReference type="EMBL" id="GL376567">
    <property type="status" value="NOT_ANNOTATED_CDS"/>
    <property type="molecule type" value="Genomic_DNA"/>
</dbReference>
<dbReference type="VEuPathDB" id="FungiDB:PYU1_G004161"/>
<feature type="compositionally biased region" description="Basic and acidic residues" evidence="1">
    <location>
        <begin position="96"/>
        <end position="106"/>
    </location>
</feature>
<evidence type="ECO:0000313" key="3">
    <source>
        <dbReference type="Proteomes" id="UP000019132"/>
    </source>
</evidence>
<dbReference type="Proteomes" id="UP000019132">
    <property type="component" value="Unassembled WGS sequence"/>
</dbReference>
<reference evidence="2" key="3">
    <citation type="submission" date="2015-02" db="UniProtKB">
        <authorList>
            <consortium name="EnsemblProtists"/>
        </authorList>
    </citation>
    <scope>IDENTIFICATION</scope>
    <source>
        <strain evidence="2">DAOM BR144</strain>
    </source>
</reference>
<dbReference type="InterPro" id="IPR016024">
    <property type="entry name" value="ARM-type_fold"/>
</dbReference>
<name>K3WGT0_GLOUD</name>
<reference evidence="3" key="1">
    <citation type="journal article" date="2010" name="Genome Biol.">
        <title>Genome sequence of the necrotrophic plant pathogen Pythium ultimum reveals original pathogenicity mechanisms and effector repertoire.</title>
        <authorList>
            <person name="Levesque C.A."/>
            <person name="Brouwer H."/>
            <person name="Cano L."/>
            <person name="Hamilton J.P."/>
            <person name="Holt C."/>
            <person name="Huitema E."/>
            <person name="Raffaele S."/>
            <person name="Robideau G.P."/>
            <person name="Thines M."/>
            <person name="Win J."/>
            <person name="Zerillo M.M."/>
            <person name="Beakes G.W."/>
            <person name="Boore J.L."/>
            <person name="Busam D."/>
            <person name="Dumas B."/>
            <person name="Ferriera S."/>
            <person name="Fuerstenberg S.I."/>
            <person name="Gachon C.M."/>
            <person name="Gaulin E."/>
            <person name="Govers F."/>
            <person name="Grenville-Briggs L."/>
            <person name="Horner N."/>
            <person name="Hostetler J."/>
            <person name="Jiang R.H."/>
            <person name="Johnson J."/>
            <person name="Krajaejun T."/>
            <person name="Lin H."/>
            <person name="Meijer H.J."/>
            <person name="Moore B."/>
            <person name="Morris P."/>
            <person name="Phuntmart V."/>
            <person name="Puiu D."/>
            <person name="Shetty J."/>
            <person name="Stajich J.E."/>
            <person name="Tripathy S."/>
            <person name="Wawra S."/>
            <person name="van West P."/>
            <person name="Whitty B.R."/>
            <person name="Coutinho P.M."/>
            <person name="Henrissat B."/>
            <person name="Martin F."/>
            <person name="Thomas P.D."/>
            <person name="Tyler B.M."/>
            <person name="De Vries R.P."/>
            <person name="Kamoun S."/>
            <person name="Yandell M."/>
            <person name="Tisserat N."/>
            <person name="Buell C.R."/>
        </authorList>
    </citation>
    <scope>NUCLEOTIDE SEQUENCE</scope>
    <source>
        <strain evidence="3">DAOM:BR144</strain>
    </source>
</reference>
<dbReference type="SUPFAM" id="SSF48371">
    <property type="entry name" value="ARM repeat"/>
    <property type="match status" value="2"/>
</dbReference>
<proteinExistence type="predicted"/>
<feature type="region of interest" description="Disordered" evidence="1">
    <location>
        <begin position="96"/>
        <end position="132"/>
    </location>
</feature>
<feature type="compositionally biased region" description="Acidic residues" evidence="1">
    <location>
        <begin position="116"/>
        <end position="130"/>
    </location>
</feature>
<keyword evidence="3" id="KW-1185">Reference proteome</keyword>
<protein>
    <submittedName>
        <fullName evidence="2">Uncharacterized protein</fullName>
    </submittedName>
</protein>
<accession>K3WGT0</accession>
<dbReference type="EnsemblProtists" id="PYU1_T004171">
    <property type="protein sequence ID" value="PYU1_T004171"/>
    <property type="gene ID" value="PYU1_G004161"/>
</dbReference>
<evidence type="ECO:0000313" key="2">
    <source>
        <dbReference type="EnsemblProtists" id="PYU1_T004171"/>
    </source>
</evidence>
<feature type="compositionally biased region" description="Polar residues" evidence="1">
    <location>
        <begin position="1139"/>
        <end position="1152"/>
    </location>
</feature>
<evidence type="ECO:0000256" key="1">
    <source>
        <dbReference type="SAM" id="MobiDB-lite"/>
    </source>
</evidence>
<sequence length="1191" mass="131918">MWAISLKKALARIRAGPDSVAAMTYEDLLPWEQAQGSTIERTIKVSAEAQKVYAQQEQILPALNHDHSIDPVITEHLHDVGRRVLILRESTKGPSKREQKILEKNAPKRVIPSRYEEEDDDDDYSDDATEDPAVLDGRITTPVLMNKAFRNLSKLTNKVKVFRVACLLAILSEWFTLILSVENAEKAFAACFGKLTYARESCNTTGVASFSSEKKNYDSSVCARLRAMHMVKHLELRHQFKILREAIGSGGLPADVVGAYVTILYHLARKKGSAQSEKAHNNMIADQKKIVGSGALVFLASLISKTQKREIVEMAKEIVFEIATSQGDDKIIDILVCNIVDRVVEELKHLMEQKIESTHPAFMSSVNLLAVLSEIVLASKRRYENSSPSKSTSKAVTGTMNLAAKEAAAQKTYLLKTLEECAKTYFITASCVQTLFSALRYDRRNDALCIKILETLRLLAGSFGFTLILDALTRNGGRSIELVISHFDHQESSVVLSAVSMFYELTNHPDARKGLTTAGATQLFIRWCDTDIETTKSPLLHVLGLIGMALLARQTNQVTSSARLLSSLATLSDRLDVAYDLLLDLVWDDNKNFRLAEKAAMYLLSVRALPALLQFFIRVKPSCMNSPFQSVRQRNISCIVLSRFLKVAEVAQACFSEALVNHLALSLQCNRLDEIEHLAARMSAQNRYIHRLGSKEACKALSRLARCPSASVDAKLTPSITSATVPELPQALICDVMFRLHALEDLIAHIKCPSDGAEFVDLELDSIMAAIELAGYLRPLPFGEVARDKFLKAFESHAYGKYAREKLISLVELVAPIMLHVLREKNLCPHLVNTCCTALSRLACTNAACSLLLSQGCLHIAILHVPEVLLVSSDPGTKHQSFEYDSSVDDHGLLDIPSSLFTLVGKLCAVAEGRTAVMRAQVLPRILKRLQLRNTALQSVDEECKSEVAVVIHQLAMLNTVEGNTSELFLHFHVLELLMQLARDQDIPMLFQGKGKSQKWRLLGHVLGGIAALSQDVLVCVPKVAEMGVLQLIMPFILRNRKDEAAARLESLQYHAVSIVRSVASYPFGKYHKLLQSIEEKHSLASSKGIPTALLERVKKVAYNFALELENRPASSMDKKTVGELARETLSFMHDLAQQQNATKSGTSSRNSALLEPVSSENQAQTRKRSTLFVVTAKGISTKYSYQNGFA</sequence>
<dbReference type="eggNOG" id="ENOG502RP7V">
    <property type="taxonomic scope" value="Eukaryota"/>
</dbReference>